<dbReference type="AlphaFoldDB" id="A0A108K602"/>
<feature type="transmembrane region" description="Helical" evidence="1">
    <location>
        <begin position="55"/>
        <end position="75"/>
    </location>
</feature>
<keyword evidence="5" id="KW-1185">Reference proteome</keyword>
<dbReference type="EMBL" id="LPHB01000053">
    <property type="protein sequence ID" value="KWA59634.1"/>
    <property type="molecule type" value="Genomic_DNA"/>
</dbReference>
<evidence type="ECO:0000313" key="3">
    <source>
        <dbReference type="EMBL" id="RQY88342.1"/>
    </source>
</evidence>
<evidence type="ECO:0000313" key="4">
    <source>
        <dbReference type="Proteomes" id="UP000068603"/>
    </source>
</evidence>
<reference evidence="2 4" key="1">
    <citation type="submission" date="2015-11" db="EMBL/GenBank/DDBJ databases">
        <title>Expanding the genomic diversity of Burkholderia species for the development of highly accurate diagnostics.</title>
        <authorList>
            <person name="Sahl J."/>
            <person name="Keim P."/>
            <person name="Wagner D."/>
        </authorList>
    </citation>
    <scope>NUCLEOTIDE SEQUENCE [LARGE SCALE GENOMIC DNA]</scope>
    <source>
        <strain evidence="2 4">MSMB1960WGS</strain>
    </source>
</reference>
<sequence length="76" mass="8632">MSMFVTVLMVILFVAAGAIVILNLAYRPDSVSDFWNLDNEYERTSSKFDFLRTKVAFYGAIVTVLVIGLLHIFVLR</sequence>
<organism evidence="2">
    <name type="scientific">Burkholderia stagnalis</name>
    <dbReference type="NCBI Taxonomy" id="1503054"/>
    <lineage>
        <taxon>Bacteria</taxon>
        <taxon>Pseudomonadati</taxon>
        <taxon>Pseudomonadota</taxon>
        <taxon>Betaproteobacteria</taxon>
        <taxon>Burkholderiales</taxon>
        <taxon>Burkholderiaceae</taxon>
        <taxon>Burkholderia</taxon>
        <taxon>Burkholderia cepacia complex</taxon>
    </lineage>
</organism>
<dbReference type="Proteomes" id="UP000281098">
    <property type="component" value="Unassembled WGS sequence"/>
</dbReference>
<evidence type="ECO:0008006" key="6">
    <source>
        <dbReference type="Google" id="ProtNLM"/>
    </source>
</evidence>
<evidence type="ECO:0000313" key="5">
    <source>
        <dbReference type="Proteomes" id="UP000281098"/>
    </source>
</evidence>
<evidence type="ECO:0000256" key="1">
    <source>
        <dbReference type="SAM" id="Phobius"/>
    </source>
</evidence>
<gene>
    <name evidence="3" type="ORF">DF017_22780</name>
    <name evidence="2" type="ORF">WT44_18915</name>
</gene>
<dbReference type="STRING" id="1503054.WT74_29185"/>
<proteinExistence type="predicted"/>
<feature type="transmembrane region" description="Helical" evidence="1">
    <location>
        <begin position="7"/>
        <end position="26"/>
    </location>
</feature>
<dbReference type="EMBL" id="QTPM01000031">
    <property type="protein sequence ID" value="RQY88342.1"/>
    <property type="molecule type" value="Genomic_DNA"/>
</dbReference>
<keyword evidence="1" id="KW-0812">Transmembrane</keyword>
<evidence type="ECO:0000313" key="2">
    <source>
        <dbReference type="EMBL" id="KWA59634.1"/>
    </source>
</evidence>
<name>A0A108K602_9BURK</name>
<keyword evidence="1" id="KW-0472">Membrane</keyword>
<reference evidence="3 5" key="2">
    <citation type="submission" date="2018-08" db="EMBL/GenBank/DDBJ databases">
        <title>Comparative analysis of Burkholderia isolates from Puerto Rico.</title>
        <authorList>
            <person name="Hall C."/>
            <person name="Sahl J."/>
            <person name="Wagner D."/>
        </authorList>
    </citation>
    <scope>NUCLEOTIDE SEQUENCE [LARGE SCALE GENOMIC DNA]</scope>
    <source>
        <strain evidence="3 5">Bp8966</strain>
    </source>
</reference>
<protein>
    <recommendedName>
        <fullName evidence="6">Protein-export membrane protein SecG</fullName>
    </recommendedName>
</protein>
<comment type="caution">
    <text evidence="2">The sequence shown here is derived from an EMBL/GenBank/DDBJ whole genome shotgun (WGS) entry which is preliminary data.</text>
</comment>
<dbReference type="Proteomes" id="UP000068603">
    <property type="component" value="Unassembled WGS sequence"/>
</dbReference>
<keyword evidence="1" id="KW-1133">Transmembrane helix</keyword>
<accession>A0A108K602</accession>